<feature type="compositionally biased region" description="Low complexity" evidence="1">
    <location>
        <begin position="219"/>
        <end position="231"/>
    </location>
</feature>
<gene>
    <name evidence="2" type="ORF">Salat_1185100</name>
</gene>
<protein>
    <recommendedName>
        <fullName evidence="4">DUF4283 domain-containing protein</fullName>
    </recommendedName>
</protein>
<dbReference type="Proteomes" id="UP001293254">
    <property type="component" value="Unassembled WGS sequence"/>
</dbReference>
<dbReference type="EMBL" id="JACGWO010000004">
    <property type="protein sequence ID" value="KAK4428852.1"/>
    <property type="molecule type" value="Genomic_DNA"/>
</dbReference>
<feature type="compositionally biased region" description="Basic residues" evidence="1">
    <location>
        <begin position="247"/>
        <end position="261"/>
    </location>
</feature>
<evidence type="ECO:0000256" key="1">
    <source>
        <dbReference type="SAM" id="MobiDB-lite"/>
    </source>
</evidence>
<sequence>MVSCLSGGGSGGSPSLGVSIELGSVLLLTEEEDEVVILPEVPPTLAGQFELTLIGRLLSHRPANFDALSRTFVNLLHPAWGVDIRRISDNRFCFVFHHIMDLRRAPALRPWTFDWNFLLLWALSPGDSFESVSLNWSPFYVCDSLHMRILLDVTVPLKRALRIRLRHDSSVVFSDGFINPGVHAPYGPWLRENSFNSRSSFDAPTLRPMVVRPFRSLTSPVVSSSDNGSSSQRARAGKDGQAESGIRGRRRRGVAGPKHKLPLSMAISRSSRPPKKRLDGGSS</sequence>
<feature type="region of interest" description="Disordered" evidence="1">
    <location>
        <begin position="219"/>
        <end position="283"/>
    </location>
</feature>
<proteinExistence type="predicted"/>
<comment type="caution">
    <text evidence="2">The sequence shown here is derived from an EMBL/GenBank/DDBJ whole genome shotgun (WGS) entry which is preliminary data.</text>
</comment>
<reference evidence="2" key="1">
    <citation type="submission" date="2020-06" db="EMBL/GenBank/DDBJ databases">
        <authorList>
            <person name="Li T."/>
            <person name="Hu X."/>
            <person name="Zhang T."/>
            <person name="Song X."/>
            <person name="Zhang H."/>
            <person name="Dai N."/>
            <person name="Sheng W."/>
            <person name="Hou X."/>
            <person name="Wei L."/>
        </authorList>
    </citation>
    <scope>NUCLEOTIDE SEQUENCE</scope>
    <source>
        <strain evidence="2">3651</strain>
        <tissue evidence="2">Leaf</tissue>
    </source>
</reference>
<reference evidence="2" key="2">
    <citation type="journal article" date="2024" name="Plant">
        <title>Genomic evolution and insights into agronomic trait innovations of Sesamum species.</title>
        <authorList>
            <person name="Miao H."/>
            <person name="Wang L."/>
            <person name="Qu L."/>
            <person name="Liu H."/>
            <person name="Sun Y."/>
            <person name="Le M."/>
            <person name="Wang Q."/>
            <person name="Wei S."/>
            <person name="Zheng Y."/>
            <person name="Lin W."/>
            <person name="Duan Y."/>
            <person name="Cao H."/>
            <person name="Xiong S."/>
            <person name="Wang X."/>
            <person name="Wei L."/>
            <person name="Li C."/>
            <person name="Ma Q."/>
            <person name="Ju M."/>
            <person name="Zhao R."/>
            <person name="Li G."/>
            <person name="Mu C."/>
            <person name="Tian Q."/>
            <person name="Mei H."/>
            <person name="Zhang T."/>
            <person name="Gao T."/>
            <person name="Zhang H."/>
        </authorList>
    </citation>
    <scope>NUCLEOTIDE SEQUENCE</scope>
    <source>
        <strain evidence="2">3651</strain>
    </source>
</reference>
<evidence type="ECO:0000313" key="2">
    <source>
        <dbReference type="EMBL" id="KAK4428852.1"/>
    </source>
</evidence>
<dbReference type="AlphaFoldDB" id="A0AAE2CNP0"/>
<keyword evidence="3" id="KW-1185">Reference proteome</keyword>
<evidence type="ECO:0008006" key="4">
    <source>
        <dbReference type="Google" id="ProtNLM"/>
    </source>
</evidence>
<organism evidence="2 3">
    <name type="scientific">Sesamum alatum</name>
    <dbReference type="NCBI Taxonomy" id="300844"/>
    <lineage>
        <taxon>Eukaryota</taxon>
        <taxon>Viridiplantae</taxon>
        <taxon>Streptophyta</taxon>
        <taxon>Embryophyta</taxon>
        <taxon>Tracheophyta</taxon>
        <taxon>Spermatophyta</taxon>
        <taxon>Magnoliopsida</taxon>
        <taxon>eudicotyledons</taxon>
        <taxon>Gunneridae</taxon>
        <taxon>Pentapetalae</taxon>
        <taxon>asterids</taxon>
        <taxon>lamiids</taxon>
        <taxon>Lamiales</taxon>
        <taxon>Pedaliaceae</taxon>
        <taxon>Sesamum</taxon>
    </lineage>
</organism>
<evidence type="ECO:0000313" key="3">
    <source>
        <dbReference type="Proteomes" id="UP001293254"/>
    </source>
</evidence>
<accession>A0AAE2CNP0</accession>
<name>A0AAE2CNP0_9LAMI</name>